<keyword evidence="1" id="KW-0479">Metal-binding</keyword>
<evidence type="ECO:0000259" key="3">
    <source>
        <dbReference type="PROSITE" id="PS50157"/>
    </source>
</evidence>
<keyword evidence="5" id="KW-1185">Reference proteome</keyword>
<sequence>MATAGFSCLYCSKWLRSKIGLGVHTQSQHREQYEAAIQIPKSKTRWSSEELALMAMSEATLIKQGKTSEINTELLSQFPNRTREAIKGQRRQLKYKNLVKEYVQSGLPSATPVVAVPSSSATSVMSDSSLTSNLSMASSSIVSGDLPTNRPVTRRQKRIAEAVAQDSLPPKPNGVTMTLLRCLCSGINHLSVGDDPEEDHILFGACYYLLANCWLLVPPLDSLPDLCPGGEPNAIKPSDAFSWCPDCSRSFSTKIGLGVHSRRQHPQQFHERALVTSRQKKARWTDADCHRLAEARIVSSTCDPVININQILRNLFPSRTLEAIKGKRRAPDYRRLVEEKIELLRSNPSAIPSTTLPPVADASSDHSPRNENVEGNSESVGMYEPEIIALFSAEVSRIPEEIGQRPDELPGDADSDPSLVIENRVPEAADVPESSVEDIWHMTEDTLIQGSLEYNVDDLNSDFRLTPRPSSEEILVLDSALSLIKSDPEKAKSLLTNFLIKALSPSEFGNVNKSKKIKRPRKKIITSKRKAKKIEYARLQALYKRNRSNCFSSLFEKSSLSPDLEDKDVFDFWSHLFTKSSPQNFKNTPPFVLSDSDISDDLFITPQEIYKAKLPFNSSSGPDGASVKT</sequence>
<dbReference type="PROSITE" id="PS00028">
    <property type="entry name" value="ZINC_FINGER_C2H2_1"/>
    <property type="match status" value="2"/>
</dbReference>
<dbReference type="OrthoDB" id="8197512at2759"/>
<gene>
    <name evidence="4" type="ORF">AVEN_165428_1</name>
</gene>
<name>A0A4Y2ATT0_ARAVE</name>
<feature type="region of interest" description="Disordered" evidence="2">
    <location>
        <begin position="348"/>
        <end position="378"/>
    </location>
</feature>
<accession>A0A4Y2ATT0</accession>
<dbReference type="Gene3D" id="3.30.160.60">
    <property type="entry name" value="Classic Zinc Finger"/>
    <property type="match status" value="1"/>
</dbReference>
<keyword evidence="1" id="KW-0862">Zinc</keyword>
<protein>
    <recommendedName>
        <fullName evidence="3">C2H2-type domain-containing protein</fullName>
    </recommendedName>
</protein>
<reference evidence="4 5" key="1">
    <citation type="journal article" date="2019" name="Sci. Rep.">
        <title>Orb-weaving spider Araneus ventricosus genome elucidates the spidroin gene catalogue.</title>
        <authorList>
            <person name="Kono N."/>
            <person name="Nakamura H."/>
            <person name="Ohtoshi R."/>
            <person name="Moran D.A.P."/>
            <person name="Shinohara A."/>
            <person name="Yoshida Y."/>
            <person name="Fujiwara M."/>
            <person name="Mori M."/>
            <person name="Tomita M."/>
            <person name="Arakawa K."/>
        </authorList>
    </citation>
    <scope>NUCLEOTIDE SEQUENCE [LARGE SCALE GENOMIC DNA]</scope>
</reference>
<dbReference type="Proteomes" id="UP000499080">
    <property type="component" value="Unassembled WGS sequence"/>
</dbReference>
<feature type="domain" description="C2H2-type" evidence="3">
    <location>
        <begin position="242"/>
        <end position="265"/>
    </location>
</feature>
<organism evidence="4 5">
    <name type="scientific">Araneus ventricosus</name>
    <name type="common">Orbweaver spider</name>
    <name type="synonym">Epeira ventricosa</name>
    <dbReference type="NCBI Taxonomy" id="182803"/>
    <lineage>
        <taxon>Eukaryota</taxon>
        <taxon>Metazoa</taxon>
        <taxon>Ecdysozoa</taxon>
        <taxon>Arthropoda</taxon>
        <taxon>Chelicerata</taxon>
        <taxon>Arachnida</taxon>
        <taxon>Araneae</taxon>
        <taxon>Araneomorphae</taxon>
        <taxon>Entelegynae</taxon>
        <taxon>Araneoidea</taxon>
        <taxon>Araneidae</taxon>
        <taxon>Araneus</taxon>
    </lineage>
</organism>
<dbReference type="AlphaFoldDB" id="A0A4Y2ATT0"/>
<keyword evidence="1" id="KW-0863">Zinc-finger</keyword>
<evidence type="ECO:0000256" key="2">
    <source>
        <dbReference type="SAM" id="MobiDB-lite"/>
    </source>
</evidence>
<feature type="compositionally biased region" description="Basic and acidic residues" evidence="2">
    <location>
        <begin position="363"/>
        <end position="372"/>
    </location>
</feature>
<dbReference type="GO" id="GO:0008270">
    <property type="term" value="F:zinc ion binding"/>
    <property type="evidence" value="ECO:0007669"/>
    <property type="project" value="UniProtKB-KW"/>
</dbReference>
<evidence type="ECO:0000256" key="1">
    <source>
        <dbReference type="PROSITE-ProRule" id="PRU00042"/>
    </source>
</evidence>
<dbReference type="SMART" id="SM00355">
    <property type="entry name" value="ZnF_C2H2"/>
    <property type="match status" value="2"/>
</dbReference>
<evidence type="ECO:0000313" key="5">
    <source>
        <dbReference type="Proteomes" id="UP000499080"/>
    </source>
</evidence>
<evidence type="ECO:0000313" key="4">
    <source>
        <dbReference type="EMBL" id="GBL83240.1"/>
    </source>
</evidence>
<proteinExistence type="predicted"/>
<comment type="caution">
    <text evidence="4">The sequence shown here is derived from an EMBL/GenBank/DDBJ whole genome shotgun (WGS) entry which is preliminary data.</text>
</comment>
<dbReference type="InterPro" id="IPR013087">
    <property type="entry name" value="Znf_C2H2_type"/>
</dbReference>
<dbReference type="PROSITE" id="PS50157">
    <property type="entry name" value="ZINC_FINGER_C2H2_2"/>
    <property type="match status" value="1"/>
</dbReference>
<dbReference type="EMBL" id="BGPR01000031">
    <property type="protein sequence ID" value="GBL83240.1"/>
    <property type="molecule type" value="Genomic_DNA"/>
</dbReference>